<protein>
    <recommendedName>
        <fullName evidence="3">DOMON domain-containing protein</fullName>
    </recommendedName>
</protein>
<evidence type="ECO:0000313" key="1">
    <source>
        <dbReference type="EMBL" id="KAL0189905.1"/>
    </source>
</evidence>
<evidence type="ECO:0008006" key="3">
    <source>
        <dbReference type="Google" id="ProtNLM"/>
    </source>
</evidence>
<dbReference type="Proteomes" id="UP001529510">
    <property type="component" value="Unassembled WGS sequence"/>
</dbReference>
<keyword evidence="2" id="KW-1185">Reference proteome</keyword>
<organism evidence="1 2">
    <name type="scientific">Cirrhinus mrigala</name>
    <name type="common">Mrigala</name>
    <dbReference type="NCBI Taxonomy" id="683832"/>
    <lineage>
        <taxon>Eukaryota</taxon>
        <taxon>Metazoa</taxon>
        <taxon>Chordata</taxon>
        <taxon>Craniata</taxon>
        <taxon>Vertebrata</taxon>
        <taxon>Euteleostomi</taxon>
        <taxon>Actinopterygii</taxon>
        <taxon>Neopterygii</taxon>
        <taxon>Teleostei</taxon>
        <taxon>Ostariophysi</taxon>
        <taxon>Cypriniformes</taxon>
        <taxon>Cyprinidae</taxon>
        <taxon>Labeoninae</taxon>
        <taxon>Labeonini</taxon>
        <taxon>Cirrhinus</taxon>
    </lineage>
</organism>
<dbReference type="PANTHER" id="PTHR46902">
    <property type="entry name" value="DOMON DOMAIN-CONTAINING PROTEIN FRRS1L"/>
    <property type="match status" value="1"/>
</dbReference>
<sequence length="94" mass="9953">DNCKKDRACFSTPANCEPSGSSSCFFASTRGVNGNSDNLTFELSGDSDGYIAVGLSQDKKEGDGDTVYSCVNENQVAKFIRATLNNGVLTPDKT</sequence>
<evidence type="ECO:0000313" key="2">
    <source>
        <dbReference type="Proteomes" id="UP001529510"/>
    </source>
</evidence>
<accession>A0ABD0QW40</accession>
<name>A0ABD0QW40_CIRMR</name>
<feature type="non-terminal residue" evidence="1">
    <location>
        <position position="94"/>
    </location>
</feature>
<dbReference type="EMBL" id="JAMKFB020000007">
    <property type="protein sequence ID" value="KAL0189905.1"/>
    <property type="molecule type" value="Genomic_DNA"/>
</dbReference>
<gene>
    <name evidence="1" type="ORF">M9458_017004</name>
</gene>
<comment type="caution">
    <text evidence="1">The sequence shown here is derived from an EMBL/GenBank/DDBJ whole genome shotgun (WGS) entry which is preliminary data.</text>
</comment>
<dbReference type="InterPro" id="IPR042789">
    <property type="entry name" value="FRRS1L"/>
</dbReference>
<dbReference type="AlphaFoldDB" id="A0ABD0QW40"/>
<feature type="non-terminal residue" evidence="1">
    <location>
        <position position="1"/>
    </location>
</feature>
<proteinExistence type="predicted"/>
<dbReference type="PANTHER" id="PTHR46902:SF1">
    <property type="entry name" value="DOMON DOMAIN-CONTAINING PROTEIN FRRS1L"/>
    <property type="match status" value="1"/>
</dbReference>
<reference evidence="1 2" key="1">
    <citation type="submission" date="2024-05" db="EMBL/GenBank/DDBJ databases">
        <title>Genome sequencing and assembly of Indian major carp, Cirrhinus mrigala (Hamilton, 1822).</title>
        <authorList>
            <person name="Mohindra V."/>
            <person name="Chowdhury L.M."/>
            <person name="Lal K."/>
            <person name="Jena J.K."/>
        </authorList>
    </citation>
    <scope>NUCLEOTIDE SEQUENCE [LARGE SCALE GENOMIC DNA]</scope>
    <source>
        <strain evidence="1">CM1030</strain>
        <tissue evidence="1">Blood</tissue>
    </source>
</reference>